<sequence length="93" mass="10827">MIAVEFNSSSKYFDKECSDKKNNTVRNNDGGSRFKVLKEFADGTLKDLAIIIRSTDGRRFIRQINDVSIYGDLFIITWKQRLNDNEVNYEIRA</sequence>
<dbReference type="AlphaFoldDB" id="A0A8J7UUI3"/>
<accession>A0A8J7UUI3</accession>
<organism evidence="1 2">
    <name type="scientific">Methanococcus voltae</name>
    <dbReference type="NCBI Taxonomy" id="2188"/>
    <lineage>
        <taxon>Archaea</taxon>
        <taxon>Methanobacteriati</taxon>
        <taxon>Methanobacteriota</taxon>
        <taxon>Methanomada group</taxon>
        <taxon>Methanococci</taxon>
        <taxon>Methanococcales</taxon>
        <taxon>Methanococcaceae</taxon>
        <taxon>Methanococcus</taxon>
    </lineage>
</organism>
<comment type="caution">
    <text evidence="1">The sequence shown here is derived from an EMBL/GenBank/DDBJ whole genome shotgun (WGS) entry which is preliminary data.</text>
</comment>
<proteinExistence type="predicted"/>
<evidence type="ECO:0000313" key="2">
    <source>
        <dbReference type="Proteomes" id="UP000740329"/>
    </source>
</evidence>
<evidence type="ECO:0000313" key="1">
    <source>
        <dbReference type="EMBL" id="MBP2201361.1"/>
    </source>
</evidence>
<dbReference type="EMBL" id="JAGGMV010000002">
    <property type="protein sequence ID" value="MBP2201361.1"/>
    <property type="molecule type" value="Genomic_DNA"/>
</dbReference>
<reference evidence="1" key="1">
    <citation type="submission" date="2021-03" db="EMBL/GenBank/DDBJ databases">
        <title>Genomic Encyclopedia of Type Strains, Phase IV (KMG-V): Genome sequencing to study the core and pangenomes of soil and plant-associated prokaryotes.</title>
        <authorList>
            <person name="Whitman W."/>
        </authorList>
    </citation>
    <scope>NUCLEOTIDE SEQUENCE</scope>
    <source>
        <strain evidence="1">C4</strain>
    </source>
</reference>
<dbReference type="OrthoDB" id="61069at2157"/>
<protein>
    <submittedName>
        <fullName evidence="1">Uncharacterized protein</fullName>
    </submittedName>
</protein>
<dbReference type="Proteomes" id="UP000740329">
    <property type="component" value="Unassembled WGS sequence"/>
</dbReference>
<name>A0A8J7UUI3_METVO</name>
<dbReference type="RefSeq" id="WP_013179693.1">
    <property type="nucleotide sequence ID" value="NZ_JAGGMO010000002.1"/>
</dbReference>
<gene>
    <name evidence="1" type="ORF">J3E07_000773</name>
</gene>